<dbReference type="EMBL" id="DVOE01000079">
    <property type="protein sequence ID" value="HIU99230.1"/>
    <property type="molecule type" value="Genomic_DNA"/>
</dbReference>
<dbReference type="Proteomes" id="UP000886857">
    <property type="component" value="Unassembled WGS sequence"/>
</dbReference>
<evidence type="ECO:0000256" key="1">
    <source>
        <dbReference type="SAM" id="Phobius"/>
    </source>
</evidence>
<keyword evidence="1" id="KW-1133">Transmembrane helix</keyword>
<gene>
    <name evidence="2" type="ORF">IAC73_05255</name>
</gene>
<keyword evidence="1" id="KW-0472">Membrane</keyword>
<evidence type="ECO:0000313" key="2">
    <source>
        <dbReference type="EMBL" id="HIU99230.1"/>
    </source>
</evidence>
<comment type="caution">
    <text evidence="2">The sequence shown here is derived from an EMBL/GenBank/DDBJ whole genome shotgun (WGS) entry which is preliminary data.</text>
</comment>
<reference evidence="2" key="2">
    <citation type="journal article" date="2021" name="PeerJ">
        <title>Extensive microbial diversity within the chicken gut microbiome revealed by metagenomics and culture.</title>
        <authorList>
            <person name="Gilroy R."/>
            <person name="Ravi A."/>
            <person name="Getino M."/>
            <person name="Pursley I."/>
            <person name="Horton D.L."/>
            <person name="Alikhan N.F."/>
            <person name="Baker D."/>
            <person name="Gharbi K."/>
            <person name="Hall N."/>
            <person name="Watson M."/>
            <person name="Adriaenssens E.M."/>
            <person name="Foster-Nyarko E."/>
            <person name="Jarju S."/>
            <person name="Secka A."/>
            <person name="Antonio M."/>
            <person name="Oren A."/>
            <person name="Chaudhuri R.R."/>
            <person name="La Ragione R."/>
            <person name="Hildebrand F."/>
            <person name="Pallen M.J."/>
        </authorList>
    </citation>
    <scope>NUCLEOTIDE SEQUENCE</scope>
    <source>
        <strain evidence="2">10406</strain>
    </source>
</reference>
<keyword evidence="1" id="KW-0812">Transmembrane</keyword>
<dbReference type="AlphaFoldDB" id="A0A9D1SX14"/>
<sequence length="130" mass="13729">MGISNGDISIVDALIVSAVGILIVFAVLAILMGIIMLMGLIMDKSPALAAKMPWLKRKKKAAEEEAAPADAEPAPGSCGELVLVKTEDRDAAMIMAIVADTLGVPLNTLRFKSIKRLEDGPAGDEKEKEN</sequence>
<accession>A0A9D1SX14</accession>
<dbReference type="GO" id="GO:0036376">
    <property type="term" value="P:sodium ion export across plasma membrane"/>
    <property type="evidence" value="ECO:0007669"/>
    <property type="project" value="InterPro"/>
</dbReference>
<proteinExistence type="predicted"/>
<evidence type="ECO:0000313" key="3">
    <source>
        <dbReference type="Proteomes" id="UP000886857"/>
    </source>
</evidence>
<organism evidence="2 3">
    <name type="scientific">Candidatus Limadaptatus stercoripullorum</name>
    <dbReference type="NCBI Taxonomy" id="2840846"/>
    <lineage>
        <taxon>Bacteria</taxon>
        <taxon>Bacillati</taxon>
        <taxon>Bacillota</taxon>
        <taxon>Clostridia</taxon>
        <taxon>Eubacteriales</taxon>
        <taxon>Candidatus Limadaptatus</taxon>
    </lineage>
</organism>
<feature type="transmembrane region" description="Helical" evidence="1">
    <location>
        <begin position="14"/>
        <end position="42"/>
    </location>
</feature>
<dbReference type="GO" id="GO:0015081">
    <property type="term" value="F:sodium ion transmembrane transporter activity"/>
    <property type="evidence" value="ECO:0007669"/>
    <property type="project" value="InterPro"/>
</dbReference>
<dbReference type="GO" id="GO:0005886">
    <property type="term" value="C:plasma membrane"/>
    <property type="evidence" value="ECO:0007669"/>
    <property type="project" value="UniProtKB-SubCell"/>
</dbReference>
<name>A0A9D1SX14_9FIRM</name>
<reference evidence="2" key="1">
    <citation type="submission" date="2020-10" db="EMBL/GenBank/DDBJ databases">
        <authorList>
            <person name="Gilroy R."/>
        </authorList>
    </citation>
    <scope>NUCLEOTIDE SEQUENCE</scope>
    <source>
        <strain evidence="2">10406</strain>
    </source>
</reference>
<protein>
    <submittedName>
        <fullName evidence="2">OadG family protein</fullName>
    </submittedName>
</protein>